<keyword evidence="2" id="KW-1133">Transmembrane helix</keyword>
<dbReference type="EMBL" id="CP026095">
    <property type="protein sequence ID" value="AZV43701.1"/>
    <property type="molecule type" value="Genomic_DNA"/>
</dbReference>
<feature type="region of interest" description="Disordered" evidence="1">
    <location>
        <begin position="40"/>
        <end position="61"/>
    </location>
</feature>
<feature type="transmembrane region" description="Helical" evidence="2">
    <location>
        <begin position="6"/>
        <end position="30"/>
    </location>
</feature>
<dbReference type="AlphaFoldDB" id="A0A3T0KU34"/>
<keyword evidence="2" id="KW-0812">Transmembrane</keyword>
<protein>
    <submittedName>
        <fullName evidence="3">Uncharacterized protein</fullName>
    </submittedName>
</protein>
<evidence type="ECO:0000313" key="4">
    <source>
        <dbReference type="Proteomes" id="UP000283095"/>
    </source>
</evidence>
<evidence type="ECO:0000256" key="1">
    <source>
        <dbReference type="SAM" id="MobiDB-lite"/>
    </source>
</evidence>
<dbReference type="InterPro" id="IPR055818">
    <property type="entry name" value="DUF7394"/>
</dbReference>
<dbReference type="KEGG" id="pasa:BAOM_3092"/>
<reference evidence="3 4" key="1">
    <citation type="submission" date="2018-01" db="EMBL/GenBank/DDBJ databases">
        <title>Bacillus asahii Genome sequencing and assembly.</title>
        <authorList>
            <person name="Jiang H."/>
            <person name="Feng Y."/>
            <person name="Zhao F."/>
            <person name="Lin X."/>
        </authorList>
    </citation>
    <scope>NUCLEOTIDE SEQUENCE [LARGE SCALE GENOMIC DNA]</scope>
    <source>
        <strain evidence="3 4">OM18</strain>
    </source>
</reference>
<proteinExistence type="predicted"/>
<gene>
    <name evidence="3" type="ORF">BAOM_3092</name>
</gene>
<name>A0A3T0KU34_9BACI</name>
<dbReference type="RefSeq" id="WP_127760822.1">
    <property type="nucleotide sequence ID" value="NZ_CP026095.1"/>
</dbReference>
<accession>A0A3T0KU34</accession>
<evidence type="ECO:0000313" key="3">
    <source>
        <dbReference type="EMBL" id="AZV43701.1"/>
    </source>
</evidence>
<evidence type="ECO:0000256" key="2">
    <source>
        <dbReference type="SAM" id="Phobius"/>
    </source>
</evidence>
<organism evidence="3 4">
    <name type="scientific">Peribacillus asahii</name>
    <dbReference type="NCBI Taxonomy" id="228899"/>
    <lineage>
        <taxon>Bacteria</taxon>
        <taxon>Bacillati</taxon>
        <taxon>Bacillota</taxon>
        <taxon>Bacilli</taxon>
        <taxon>Bacillales</taxon>
        <taxon>Bacillaceae</taxon>
        <taxon>Peribacillus</taxon>
    </lineage>
</organism>
<dbReference type="Pfam" id="PF24126">
    <property type="entry name" value="DUF7394"/>
    <property type="match status" value="1"/>
</dbReference>
<sequence length="61" mass="6665">MVTTLIVGGVVKLAGICGIGVGVSGMLKFFHEYELNFKKKGDKNANNDQSESLRERASRLH</sequence>
<dbReference type="Proteomes" id="UP000283095">
    <property type="component" value="Chromosome"/>
</dbReference>
<dbReference type="OrthoDB" id="9963247at2"/>
<keyword evidence="2" id="KW-0472">Membrane</keyword>